<dbReference type="EC" id="3.1.-.-" evidence="10"/>
<dbReference type="Pfam" id="PF01867">
    <property type="entry name" value="Cas_Cas1"/>
    <property type="match status" value="1"/>
</dbReference>
<dbReference type="PANTHER" id="PTHR34353:SF2">
    <property type="entry name" value="CRISPR-ASSOCIATED ENDONUCLEASE CAS1 1"/>
    <property type="match status" value="1"/>
</dbReference>
<evidence type="ECO:0000313" key="11">
    <source>
        <dbReference type="EMBL" id="SDT87301.1"/>
    </source>
</evidence>
<evidence type="ECO:0000256" key="8">
    <source>
        <dbReference type="ARBA" id="ARBA00023211"/>
    </source>
</evidence>
<keyword evidence="4 10" id="KW-0378">Hydrolase</keyword>
<reference evidence="11 12" key="1">
    <citation type="submission" date="2016-10" db="EMBL/GenBank/DDBJ databases">
        <authorList>
            <person name="Varghese N."/>
            <person name="Submissions S."/>
        </authorList>
    </citation>
    <scope>NUCLEOTIDE SEQUENCE [LARGE SCALE GENOMIC DNA]</scope>
    <source>
        <strain evidence="11 12">DSM 9169</strain>
    </source>
</reference>
<feature type="binding site" evidence="10">
    <location>
        <position position="224"/>
    </location>
    <ligand>
        <name>Mn(2+)</name>
        <dbReference type="ChEBI" id="CHEBI:29035"/>
    </ligand>
</feature>
<sequence length="298" mass="32870">MSGQWRVLDFLGFRGQVRSVRGGLEVFDESGHGRRVACADLAVVLFGPGVDFSSGVMNRLMDNATVLFYCDWRGIPRGASYPWSNHSRVGARQIAQCEVSLPKKKNAWAKIVRAKIMGQATTLRLKGASGAGELVALSRQVRSGDPENLEARAARIYWKSFLPSGVRREYGVGRDNINSCLDYGYTILRGHGIRSVLGAGLNPAFGLFHRGRGNLFHLVDDLIEPFRPAIDAAVWDIGLSARLADPSVRKQLVAATTQKFLDDGTCIPTAFDMLAQSYGRYVEGDGARFDVPYWHEFD</sequence>
<evidence type="ECO:0000256" key="5">
    <source>
        <dbReference type="ARBA" id="ARBA00022842"/>
    </source>
</evidence>
<evidence type="ECO:0000256" key="9">
    <source>
        <dbReference type="ARBA" id="ARBA00038592"/>
    </source>
</evidence>
<name>A0ABY0V5T8_9ACTO</name>
<evidence type="ECO:0000256" key="10">
    <source>
        <dbReference type="HAMAP-Rule" id="MF_01470"/>
    </source>
</evidence>
<keyword evidence="7 10" id="KW-0238">DNA-binding</keyword>
<organism evidence="11 12">
    <name type="scientific">Schaalia radingae</name>
    <dbReference type="NCBI Taxonomy" id="131110"/>
    <lineage>
        <taxon>Bacteria</taxon>
        <taxon>Bacillati</taxon>
        <taxon>Actinomycetota</taxon>
        <taxon>Actinomycetes</taxon>
        <taxon>Actinomycetales</taxon>
        <taxon>Actinomycetaceae</taxon>
        <taxon>Schaalia</taxon>
    </lineage>
</organism>
<evidence type="ECO:0000256" key="6">
    <source>
        <dbReference type="ARBA" id="ARBA00023118"/>
    </source>
</evidence>
<keyword evidence="6 10" id="KW-0051">Antiviral defense</keyword>
<evidence type="ECO:0000256" key="3">
    <source>
        <dbReference type="ARBA" id="ARBA00022759"/>
    </source>
</evidence>
<dbReference type="RefSeq" id="WP_092648270.1">
    <property type="nucleotide sequence ID" value="NZ_LT629792.1"/>
</dbReference>
<evidence type="ECO:0000256" key="1">
    <source>
        <dbReference type="ARBA" id="ARBA00022722"/>
    </source>
</evidence>
<dbReference type="Gene3D" id="1.20.120.920">
    <property type="entry name" value="CRISPR-associated endonuclease Cas1, C-terminal domain"/>
    <property type="match status" value="1"/>
</dbReference>
<evidence type="ECO:0000256" key="2">
    <source>
        <dbReference type="ARBA" id="ARBA00022723"/>
    </source>
</evidence>
<accession>A0ABY0V5T8</accession>
<dbReference type="EMBL" id="LT629792">
    <property type="protein sequence ID" value="SDT87301.1"/>
    <property type="molecule type" value="Genomic_DNA"/>
</dbReference>
<evidence type="ECO:0000313" key="12">
    <source>
        <dbReference type="Proteomes" id="UP000198976"/>
    </source>
</evidence>
<dbReference type="Proteomes" id="UP000198976">
    <property type="component" value="Chromosome I"/>
</dbReference>
<keyword evidence="5 10" id="KW-0460">Magnesium</keyword>
<dbReference type="NCBIfam" id="TIGR03639">
    <property type="entry name" value="cas1_NMENI"/>
    <property type="match status" value="1"/>
</dbReference>
<dbReference type="PANTHER" id="PTHR34353">
    <property type="entry name" value="CRISPR-ASSOCIATED ENDONUCLEASE CAS1 1"/>
    <property type="match status" value="1"/>
</dbReference>
<comment type="cofactor">
    <cofactor evidence="10">
        <name>Mg(2+)</name>
        <dbReference type="ChEBI" id="CHEBI:18420"/>
    </cofactor>
    <cofactor evidence="10">
        <name>Mn(2+)</name>
        <dbReference type="ChEBI" id="CHEBI:29035"/>
    </cofactor>
</comment>
<feature type="binding site" evidence="10">
    <location>
        <position position="150"/>
    </location>
    <ligand>
        <name>Mn(2+)</name>
        <dbReference type="ChEBI" id="CHEBI:29035"/>
    </ligand>
</feature>
<comment type="function">
    <text evidence="10">CRISPR (clustered regularly interspaced short palindromic repeat), is an adaptive immune system that provides protection against mobile genetic elements (viruses, transposable elements and conjugative plasmids). CRISPR clusters contain spacers, sequences complementary to antecedent mobile elements, and target invading nucleic acids. CRISPR clusters are transcribed and processed into CRISPR RNA (crRNA). Acts as a dsDNA endonuclease. Involved in the integration of spacer DNA into the CRISPR cassette.</text>
</comment>
<keyword evidence="1 10" id="KW-0540">Nuclease</keyword>
<comment type="similarity">
    <text evidence="10">Belongs to the CRISPR-associated endonuclease Cas1 family.</text>
</comment>
<dbReference type="InterPro" id="IPR019855">
    <property type="entry name" value="CRISPR-assoc_Cas1_NMENI"/>
</dbReference>
<protein>
    <recommendedName>
        <fullName evidence="10">CRISPR-associated endonuclease Cas1</fullName>
        <ecNumber evidence="10">3.1.-.-</ecNumber>
    </recommendedName>
</protein>
<dbReference type="InterPro" id="IPR002729">
    <property type="entry name" value="CRISPR-assoc_Cas1"/>
</dbReference>
<dbReference type="InterPro" id="IPR050646">
    <property type="entry name" value="Cas1"/>
</dbReference>
<keyword evidence="8 10" id="KW-0464">Manganese</keyword>
<evidence type="ECO:0000256" key="7">
    <source>
        <dbReference type="ARBA" id="ARBA00023125"/>
    </source>
</evidence>
<proteinExistence type="inferred from homology"/>
<feature type="binding site" evidence="10">
    <location>
        <position position="209"/>
    </location>
    <ligand>
        <name>Mn(2+)</name>
        <dbReference type="ChEBI" id="CHEBI:29035"/>
    </ligand>
</feature>
<keyword evidence="12" id="KW-1185">Reference proteome</keyword>
<keyword evidence="3 10" id="KW-0255">Endonuclease</keyword>
<evidence type="ECO:0000256" key="4">
    <source>
        <dbReference type="ARBA" id="ARBA00022801"/>
    </source>
</evidence>
<dbReference type="HAMAP" id="MF_01470">
    <property type="entry name" value="Cas1"/>
    <property type="match status" value="1"/>
</dbReference>
<comment type="subunit">
    <text evidence="9 10">Homodimer, forms a heterotetramer with a Cas2 homodimer.</text>
</comment>
<gene>
    <name evidence="10" type="primary">cas1</name>
    <name evidence="11" type="ORF">SAMN04489714_0416</name>
</gene>
<dbReference type="InterPro" id="IPR042206">
    <property type="entry name" value="CRISPR-assoc_Cas1_C"/>
</dbReference>
<dbReference type="NCBIfam" id="TIGR00287">
    <property type="entry name" value="cas1"/>
    <property type="match status" value="1"/>
</dbReference>
<keyword evidence="2 10" id="KW-0479">Metal-binding</keyword>